<name>A0A9W7CPX5_9STRA</name>
<organism evidence="2 3">
    <name type="scientific">Phytophthora lilii</name>
    <dbReference type="NCBI Taxonomy" id="2077276"/>
    <lineage>
        <taxon>Eukaryota</taxon>
        <taxon>Sar</taxon>
        <taxon>Stramenopiles</taxon>
        <taxon>Oomycota</taxon>
        <taxon>Peronosporomycetes</taxon>
        <taxon>Peronosporales</taxon>
        <taxon>Peronosporaceae</taxon>
        <taxon>Phytophthora</taxon>
    </lineage>
</organism>
<evidence type="ECO:0000313" key="3">
    <source>
        <dbReference type="Proteomes" id="UP001165083"/>
    </source>
</evidence>
<reference evidence="2" key="1">
    <citation type="submission" date="2023-04" db="EMBL/GenBank/DDBJ databases">
        <title>Phytophthora lilii NBRC 32176.</title>
        <authorList>
            <person name="Ichikawa N."/>
            <person name="Sato H."/>
            <person name="Tonouchi N."/>
        </authorList>
    </citation>
    <scope>NUCLEOTIDE SEQUENCE</scope>
    <source>
        <strain evidence="2">NBRC 32176</strain>
    </source>
</reference>
<dbReference type="EMBL" id="BSXW01001590">
    <property type="protein sequence ID" value="GMF37856.1"/>
    <property type="molecule type" value="Genomic_DNA"/>
</dbReference>
<feature type="compositionally biased region" description="Polar residues" evidence="1">
    <location>
        <begin position="70"/>
        <end position="79"/>
    </location>
</feature>
<proteinExistence type="predicted"/>
<dbReference type="AlphaFoldDB" id="A0A9W7CPX5"/>
<dbReference type="OrthoDB" id="108365at2759"/>
<evidence type="ECO:0000313" key="2">
    <source>
        <dbReference type="EMBL" id="GMF37856.1"/>
    </source>
</evidence>
<comment type="caution">
    <text evidence="2">The sequence shown here is derived from an EMBL/GenBank/DDBJ whole genome shotgun (WGS) entry which is preliminary data.</text>
</comment>
<protein>
    <submittedName>
        <fullName evidence="2">Unnamed protein product</fullName>
    </submittedName>
</protein>
<accession>A0A9W7CPX5</accession>
<evidence type="ECO:0000256" key="1">
    <source>
        <dbReference type="SAM" id="MobiDB-lite"/>
    </source>
</evidence>
<dbReference type="Proteomes" id="UP001165083">
    <property type="component" value="Unassembled WGS sequence"/>
</dbReference>
<gene>
    <name evidence="2" type="ORF">Plil01_001588900</name>
</gene>
<sequence length="126" mass="13859">MTRPRSQARISCAYLAGGDPTEKDPDDLVNIGPVGGIDYISASLGRADQNLDNILKLLGPHGRGIKIISRSETWGTSPKSKPRRQHYGCPYRPGHRNPAQDRVHCSGNDDQQADSDRYARHVSMHG</sequence>
<feature type="region of interest" description="Disordered" evidence="1">
    <location>
        <begin position="69"/>
        <end position="126"/>
    </location>
</feature>
<keyword evidence="3" id="KW-1185">Reference proteome</keyword>